<evidence type="ECO:0000256" key="2">
    <source>
        <dbReference type="ARBA" id="ARBA00004442"/>
    </source>
</evidence>
<evidence type="ECO:0000256" key="3">
    <source>
        <dbReference type="ARBA" id="ARBA00004613"/>
    </source>
</evidence>
<dbReference type="RefSeq" id="WP_168936548.1">
    <property type="nucleotide sequence ID" value="NZ_JABAFY010000108.1"/>
</dbReference>
<evidence type="ECO:0000256" key="5">
    <source>
        <dbReference type="ARBA" id="ARBA00022729"/>
    </source>
</evidence>
<keyword evidence="7" id="KW-0998">Cell outer membrane</keyword>
<accession>A0A848CDG6</accession>
<evidence type="ECO:0000256" key="7">
    <source>
        <dbReference type="ARBA" id="ARBA00023237"/>
    </source>
</evidence>
<comment type="subcellular location">
    <subcellularLocation>
        <location evidence="1">Cell envelope</location>
    </subcellularLocation>
    <subcellularLocation>
        <location evidence="2">Cell outer membrane</location>
    </subcellularLocation>
    <subcellularLocation>
        <location evidence="3">Secreted</location>
    </subcellularLocation>
</comment>
<name>A0A848CDG6_9BACT</name>
<sequence length="115" mass="12126">MQLTKGAIGNLINRYKAVLKKCHLMNTFGSLAVAGMLVMGGAGVAAGATARLINSGTWTINGDRFDSNTATYNGGAIYNNANGKLTVNGATFRECPAYTLLYQFSPKDTGQSKVK</sequence>
<keyword evidence="4" id="KW-0964">Secreted</keyword>
<dbReference type="AlphaFoldDB" id="A0A848CDG6"/>
<evidence type="ECO:0000313" key="9">
    <source>
        <dbReference type="Proteomes" id="UP000522333"/>
    </source>
</evidence>
<protein>
    <submittedName>
        <fullName evidence="8">Uncharacterized protein</fullName>
    </submittedName>
</protein>
<evidence type="ECO:0000256" key="6">
    <source>
        <dbReference type="ARBA" id="ARBA00023136"/>
    </source>
</evidence>
<dbReference type="Proteomes" id="UP000522333">
    <property type="component" value="Unassembled WGS sequence"/>
</dbReference>
<evidence type="ECO:0000256" key="4">
    <source>
        <dbReference type="ARBA" id="ARBA00022525"/>
    </source>
</evidence>
<comment type="caution">
    <text evidence="8">The sequence shown here is derived from an EMBL/GenBank/DDBJ whole genome shotgun (WGS) entry which is preliminary data.</text>
</comment>
<dbReference type="NCBIfam" id="TIGR01376">
    <property type="entry name" value="POMP_repeat"/>
    <property type="match status" value="1"/>
</dbReference>
<dbReference type="InterPro" id="IPR003368">
    <property type="entry name" value="POMP_repeat"/>
</dbReference>
<reference evidence="8 9" key="1">
    <citation type="submission" date="2020-04" db="EMBL/GenBank/DDBJ databases">
        <authorList>
            <person name="Hitch T.C.A."/>
            <person name="Wylensek D."/>
            <person name="Clavel T."/>
        </authorList>
    </citation>
    <scope>NUCLEOTIDE SEQUENCE [LARGE SCALE GENOMIC DNA]</scope>
    <source>
        <strain evidence="8 9">PG-251-APC-1</strain>
    </source>
</reference>
<keyword evidence="6" id="KW-0472">Membrane</keyword>
<dbReference type="GO" id="GO:0005576">
    <property type="term" value="C:extracellular region"/>
    <property type="evidence" value="ECO:0007669"/>
    <property type="project" value="UniProtKB-SubCell"/>
</dbReference>
<evidence type="ECO:0000256" key="1">
    <source>
        <dbReference type="ARBA" id="ARBA00004196"/>
    </source>
</evidence>
<keyword evidence="5" id="KW-0732">Signal</keyword>
<organism evidence="8 9">
    <name type="scientific">Desulfovibrio piger</name>
    <dbReference type="NCBI Taxonomy" id="901"/>
    <lineage>
        <taxon>Bacteria</taxon>
        <taxon>Pseudomonadati</taxon>
        <taxon>Thermodesulfobacteriota</taxon>
        <taxon>Desulfovibrionia</taxon>
        <taxon>Desulfovibrionales</taxon>
        <taxon>Desulfovibrionaceae</taxon>
        <taxon>Desulfovibrio</taxon>
    </lineage>
</organism>
<gene>
    <name evidence="8" type="ORF">HF854_12335</name>
</gene>
<dbReference type="GO" id="GO:0009279">
    <property type="term" value="C:cell outer membrane"/>
    <property type="evidence" value="ECO:0007669"/>
    <property type="project" value="UniProtKB-SubCell"/>
</dbReference>
<evidence type="ECO:0000313" key="8">
    <source>
        <dbReference type="EMBL" id="NME53272.1"/>
    </source>
</evidence>
<dbReference type="EMBL" id="JABAFY010000108">
    <property type="protein sequence ID" value="NME53272.1"/>
    <property type="molecule type" value="Genomic_DNA"/>
</dbReference>
<proteinExistence type="predicted"/>